<feature type="non-terminal residue" evidence="1">
    <location>
        <position position="66"/>
    </location>
</feature>
<feature type="non-terminal residue" evidence="1">
    <location>
        <position position="1"/>
    </location>
</feature>
<dbReference type="EMBL" id="BARU01015932">
    <property type="protein sequence ID" value="GAH56795.1"/>
    <property type="molecule type" value="Genomic_DNA"/>
</dbReference>
<organism evidence="1">
    <name type="scientific">marine sediment metagenome</name>
    <dbReference type="NCBI Taxonomy" id="412755"/>
    <lineage>
        <taxon>unclassified sequences</taxon>
        <taxon>metagenomes</taxon>
        <taxon>ecological metagenomes</taxon>
    </lineage>
</organism>
<gene>
    <name evidence="1" type="ORF">S03H2_26994</name>
</gene>
<comment type="caution">
    <text evidence="1">The sequence shown here is derived from an EMBL/GenBank/DDBJ whole genome shotgun (WGS) entry which is preliminary data.</text>
</comment>
<accession>X1HIA3</accession>
<evidence type="ECO:0000313" key="1">
    <source>
        <dbReference type="EMBL" id="GAH56795.1"/>
    </source>
</evidence>
<proteinExistence type="predicted"/>
<dbReference type="AlphaFoldDB" id="X1HIA3"/>
<protein>
    <submittedName>
        <fullName evidence="1">Uncharacterized protein</fullName>
    </submittedName>
</protein>
<name>X1HIA3_9ZZZZ</name>
<reference evidence="1" key="1">
    <citation type="journal article" date="2014" name="Front. Microbiol.">
        <title>High frequency of phylogenetically diverse reductive dehalogenase-homologous genes in deep subseafloor sedimentary metagenomes.</title>
        <authorList>
            <person name="Kawai M."/>
            <person name="Futagami T."/>
            <person name="Toyoda A."/>
            <person name="Takaki Y."/>
            <person name="Nishi S."/>
            <person name="Hori S."/>
            <person name="Arai W."/>
            <person name="Tsubouchi T."/>
            <person name="Morono Y."/>
            <person name="Uchiyama I."/>
            <person name="Ito T."/>
            <person name="Fujiyama A."/>
            <person name="Inagaki F."/>
            <person name="Takami H."/>
        </authorList>
    </citation>
    <scope>NUCLEOTIDE SEQUENCE</scope>
    <source>
        <strain evidence="1">Expedition CK06-06</strain>
    </source>
</reference>
<sequence length="66" mass="7046">ETSGAVRPRSLLGLWSVREYLSHGRHPHGSLAMTSIDKILAVPAVGAGYYEDLAALQAEQRANSGL</sequence>